<keyword evidence="6" id="KW-1185">Reference proteome</keyword>
<dbReference type="InterPro" id="IPR013328">
    <property type="entry name" value="6PGD_dom2"/>
</dbReference>
<gene>
    <name evidence="5" type="ORF">CIT25_25320</name>
</gene>
<reference evidence="6" key="1">
    <citation type="submission" date="2017-08" db="EMBL/GenBank/DDBJ databases">
        <title>Mesorhizobium wenxinae sp. nov., a novel rhizobial species isolated from root nodules of chickpea (Cicer arietinum L.).</title>
        <authorList>
            <person name="Zhang J."/>
        </authorList>
    </citation>
    <scope>NUCLEOTIDE SEQUENCE [LARGE SCALE GENOMIC DNA]</scope>
    <source>
        <strain evidence="6">USDA 3392</strain>
    </source>
</reference>
<dbReference type="InterPro" id="IPR036291">
    <property type="entry name" value="NAD(P)-bd_dom_sf"/>
</dbReference>
<dbReference type="Proteomes" id="UP000216215">
    <property type="component" value="Unassembled WGS sequence"/>
</dbReference>
<feature type="domain" description="Mannitol dehydrogenase N-terminal" evidence="3">
    <location>
        <begin position="49"/>
        <end position="319"/>
    </location>
</feature>
<evidence type="ECO:0000256" key="1">
    <source>
        <dbReference type="ARBA" id="ARBA00023002"/>
    </source>
</evidence>
<dbReference type="AlphaFoldDB" id="A0AB36R4N3"/>
<dbReference type="PROSITE" id="PS00974">
    <property type="entry name" value="MANNITOL_DHGENASE"/>
    <property type="match status" value="1"/>
</dbReference>
<name>A0AB36R4N3_9HYPH</name>
<dbReference type="SUPFAM" id="SSF48179">
    <property type="entry name" value="6-phosphogluconate dehydrogenase C-terminal domain-like"/>
    <property type="match status" value="1"/>
</dbReference>
<dbReference type="Gene3D" id="3.40.50.720">
    <property type="entry name" value="NAD(P)-binding Rossmann-like Domain"/>
    <property type="match status" value="1"/>
</dbReference>
<dbReference type="PANTHER" id="PTHR43362:SF1">
    <property type="entry name" value="MANNITOL DEHYDROGENASE 2-RELATED"/>
    <property type="match status" value="1"/>
</dbReference>
<dbReference type="Gene3D" id="1.10.1040.10">
    <property type="entry name" value="N-(1-d-carboxylethyl)-l-norvaline Dehydrogenase, domain 2"/>
    <property type="match status" value="1"/>
</dbReference>
<evidence type="ECO:0000313" key="5">
    <source>
        <dbReference type="EMBL" id="PAP99681.1"/>
    </source>
</evidence>
<protein>
    <submittedName>
        <fullName evidence="5">Mannitol dehydrogenase</fullName>
    </submittedName>
</protein>
<dbReference type="PANTHER" id="PTHR43362">
    <property type="entry name" value="MANNITOL DEHYDROGENASE DSF1-RELATED"/>
    <property type="match status" value="1"/>
</dbReference>
<dbReference type="GO" id="GO:0019594">
    <property type="term" value="P:mannitol metabolic process"/>
    <property type="evidence" value="ECO:0007669"/>
    <property type="project" value="InterPro"/>
</dbReference>
<dbReference type="InterPro" id="IPR050988">
    <property type="entry name" value="Mannitol_DH/Oxidoreductase"/>
</dbReference>
<dbReference type="InterPro" id="IPR023027">
    <property type="entry name" value="Mannitol_DH_CS"/>
</dbReference>
<evidence type="ECO:0000256" key="2">
    <source>
        <dbReference type="ARBA" id="ARBA00023027"/>
    </source>
</evidence>
<feature type="domain" description="Mannitol dehydrogenase C-terminal" evidence="4">
    <location>
        <begin position="327"/>
        <end position="495"/>
    </location>
</feature>
<dbReference type="InterPro" id="IPR013118">
    <property type="entry name" value="Mannitol_DH_C"/>
</dbReference>
<dbReference type="InterPro" id="IPR000669">
    <property type="entry name" value="Mannitol_DH"/>
</dbReference>
<evidence type="ECO:0000313" key="6">
    <source>
        <dbReference type="Proteomes" id="UP000216215"/>
    </source>
</evidence>
<dbReference type="InterPro" id="IPR013131">
    <property type="entry name" value="Mannitol_DH_N"/>
</dbReference>
<dbReference type="EMBL" id="NPKI01000032">
    <property type="protein sequence ID" value="PAP99681.1"/>
    <property type="molecule type" value="Genomic_DNA"/>
</dbReference>
<dbReference type="GO" id="GO:0016616">
    <property type="term" value="F:oxidoreductase activity, acting on the CH-OH group of donors, NAD or NADP as acceptor"/>
    <property type="evidence" value="ECO:0007669"/>
    <property type="project" value="TreeGrafter"/>
</dbReference>
<dbReference type="SUPFAM" id="SSF51735">
    <property type="entry name" value="NAD(P)-binding Rossmann-fold domains"/>
    <property type="match status" value="1"/>
</dbReference>
<keyword evidence="2" id="KW-0520">NAD</keyword>
<proteinExistence type="predicted"/>
<dbReference type="Pfam" id="PF08125">
    <property type="entry name" value="Mannitol_dh_C"/>
    <property type="match status" value="1"/>
</dbReference>
<evidence type="ECO:0000259" key="4">
    <source>
        <dbReference type="Pfam" id="PF08125"/>
    </source>
</evidence>
<accession>A0AB36R4N3</accession>
<keyword evidence="1" id="KW-0560">Oxidoreductase</keyword>
<evidence type="ECO:0000259" key="3">
    <source>
        <dbReference type="Pfam" id="PF01232"/>
    </source>
</evidence>
<organism evidence="5 6">
    <name type="scientific">Mesorhizobium mediterraneum</name>
    <dbReference type="NCBI Taxonomy" id="43617"/>
    <lineage>
        <taxon>Bacteria</taxon>
        <taxon>Pseudomonadati</taxon>
        <taxon>Pseudomonadota</taxon>
        <taxon>Alphaproteobacteria</taxon>
        <taxon>Hyphomicrobiales</taxon>
        <taxon>Phyllobacteriaceae</taxon>
        <taxon>Mesorhizobium</taxon>
    </lineage>
</organism>
<dbReference type="PRINTS" id="PR00084">
    <property type="entry name" value="MTLDHDRGNASE"/>
</dbReference>
<sequence>METDVTPLPATPPDDRRTMTNRRLSNSTLQALPALAAIPGYDRDQIVPGIVHLGVGAFHRAHQAAYVDDCLATGETDWGIVGVSLRSADTRDALAPQDGLYTLAVRSSDSESLRVVGSILSMLVAPEDPGAVLAALTDPRTSIVTLTITEKAYLRAAGGGLDTAHPDIVHDLANPQMPRTAHGFLTESLSRRRAAGIRPFTVLCCDNLPANGATLHRLLVEFAALRGTRLATSGDARLATSGDARLATSGDADLARHIADEVAFPSSMVDRIVPATTDADRTRISGQLGVEDAWPVMTEPFCQWVVEDDFPAGRPAWEKFGVTMVGDVGPFEDMKLRLLNGSHSAIAYLGLLSGYETVDRAFADPAIRQFVDGLWAEAIPTLPQDAGLDTTDYTAQLAKRYSNTALAHRTAQIANDGSQKLPQRIVASAMERLSAGAPPAHLMLVVAAWIAACEARGKSLPENHFTDPLDLALAALGTRQLSAGEAVAAVFDLAGFAKGGAERLTLIDLAAAHLERLRQGGVAAAFASLGIGSE</sequence>
<dbReference type="Pfam" id="PF01232">
    <property type="entry name" value="Mannitol_dh"/>
    <property type="match status" value="1"/>
</dbReference>
<comment type="caution">
    <text evidence="5">The sequence shown here is derived from an EMBL/GenBank/DDBJ whole genome shotgun (WGS) entry which is preliminary data.</text>
</comment>
<dbReference type="InterPro" id="IPR008927">
    <property type="entry name" value="6-PGluconate_DH-like_C_sf"/>
</dbReference>